<dbReference type="InterPro" id="IPR006054">
    <property type="entry name" value="DnaQ"/>
</dbReference>
<proteinExistence type="inferred from homology"/>
<dbReference type="NCBIfam" id="TIGR00573">
    <property type="entry name" value="dnaq"/>
    <property type="match status" value="1"/>
</dbReference>
<dbReference type="PANTHER" id="PTHR32294:SF5">
    <property type="entry name" value="DNA POLYMERASE III POLC-TYPE"/>
    <property type="match status" value="1"/>
</dbReference>
<dbReference type="InterPro" id="IPR011708">
    <property type="entry name" value="DNA_pol3_alpha_NTPase_dom"/>
</dbReference>
<dbReference type="Pfam" id="PF01336">
    <property type="entry name" value="tRNA_anti-codon"/>
    <property type="match status" value="1"/>
</dbReference>
<dbReference type="EC" id="2.7.7.7" evidence="13"/>
<evidence type="ECO:0000256" key="3">
    <source>
        <dbReference type="ARBA" id="ARBA00022490"/>
    </source>
</evidence>
<evidence type="ECO:0000256" key="10">
    <source>
        <dbReference type="ARBA" id="ARBA00022932"/>
    </source>
</evidence>
<feature type="domain" description="Polymerase/histidinol phosphatase N-terminal" evidence="15">
    <location>
        <begin position="327"/>
        <end position="394"/>
    </location>
</feature>
<comment type="similarity">
    <text evidence="13">Belongs to the DNA polymerase type-C family. PolC subfamily.</text>
</comment>
<dbReference type="InterPro" id="IPR029460">
    <property type="entry name" value="DNAPol_HHH"/>
</dbReference>
<evidence type="ECO:0000256" key="2">
    <source>
        <dbReference type="ARBA" id="ARBA00004496"/>
    </source>
</evidence>
<dbReference type="InterPro" id="IPR040982">
    <property type="entry name" value="DNA_pol3_finger"/>
</dbReference>
<dbReference type="Proteomes" id="UP000886818">
    <property type="component" value="Chromosome"/>
</dbReference>
<comment type="subcellular location">
    <subcellularLocation>
        <location evidence="2 13">Cytoplasm</location>
    </subcellularLocation>
</comment>
<gene>
    <name evidence="13" type="primary">polC</name>
    <name evidence="16" type="ORF">KVH43_12265</name>
</gene>
<dbReference type="SMART" id="SM00479">
    <property type="entry name" value="EXOIII"/>
    <property type="match status" value="1"/>
</dbReference>
<keyword evidence="6 13" id="KW-0235">DNA replication</keyword>
<dbReference type="PANTHER" id="PTHR32294">
    <property type="entry name" value="DNA POLYMERASE III SUBUNIT ALPHA"/>
    <property type="match status" value="1"/>
</dbReference>
<dbReference type="Pfam" id="PF11490">
    <property type="entry name" value="DNA_pol3_a_NII"/>
    <property type="match status" value="1"/>
</dbReference>
<evidence type="ECO:0000256" key="8">
    <source>
        <dbReference type="ARBA" id="ARBA00022801"/>
    </source>
</evidence>
<dbReference type="HAMAP" id="MF_00356">
    <property type="entry name" value="DNApol_PolC"/>
    <property type="match status" value="1"/>
</dbReference>
<dbReference type="InterPro" id="IPR004805">
    <property type="entry name" value="DnaE2/DnaE/PolC"/>
</dbReference>
<dbReference type="Pfam" id="PF00929">
    <property type="entry name" value="RNase_T"/>
    <property type="match status" value="1"/>
</dbReference>
<dbReference type="InterPro" id="IPR004013">
    <property type="entry name" value="PHP_dom"/>
</dbReference>
<dbReference type="Pfam" id="PF17657">
    <property type="entry name" value="DNA_pol3_finger"/>
    <property type="match status" value="1"/>
</dbReference>
<dbReference type="NCBIfam" id="NF001688">
    <property type="entry name" value="PRK00448.1"/>
    <property type="match status" value="1"/>
</dbReference>
<evidence type="ECO:0000313" key="17">
    <source>
        <dbReference type="Proteomes" id="UP000886818"/>
    </source>
</evidence>
<dbReference type="CDD" id="cd07435">
    <property type="entry name" value="PHP_PolIIIA_POLC"/>
    <property type="match status" value="1"/>
</dbReference>
<keyword evidence="3 13" id="KW-0963">Cytoplasm</keyword>
<evidence type="ECO:0000259" key="15">
    <source>
        <dbReference type="SMART" id="SM00481"/>
    </source>
</evidence>
<dbReference type="InterPro" id="IPR003141">
    <property type="entry name" value="Pol/His_phosphatase_N"/>
</dbReference>
<comment type="function">
    <text evidence="11">DNA polymerase III is a complex, multichain enzyme responsible for most of the replicative synthesis in bacteria. This DNA polymerase also exhibits 3' to 5' exonuclease activity. The alpha chain is the DNA polymerase.</text>
</comment>
<dbReference type="InterPro" id="IPR004365">
    <property type="entry name" value="NA-bd_OB_tRNA"/>
</dbReference>
<dbReference type="InterPro" id="IPR028112">
    <property type="entry name" value="DNA_PolC-type_N_I"/>
</dbReference>
<dbReference type="CDD" id="cd06127">
    <property type="entry name" value="DEDDh"/>
    <property type="match status" value="1"/>
</dbReference>
<evidence type="ECO:0000256" key="12">
    <source>
        <dbReference type="ARBA" id="ARBA00049244"/>
    </source>
</evidence>
<reference evidence="16" key="1">
    <citation type="submission" date="2021-07" db="EMBL/GenBank/DDBJ databases">
        <title>Complete genome sequence of Crassaminicella sp. 143-21, isolated from a deep-sea hydrothermal vent.</title>
        <authorList>
            <person name="Li X."/>
        </authorList>
    </citation>
    <scope>NUCLEOTIDE SEQUENCE</scope>
    <source>
        <strain evidence="16">143-21</strain>
    </source>
</reference>
<sequence>MDTSLKKIVNDIGLNINIEIDAVVKKVRYYKKNKRLSFVITSNKMIHRAALDDLRMNIKKNIPFVKDVNFNTLYQNIDLKKNDTLKVYWENIIYALNQSIPSSLAWLSNSKYSLNDDTLFLEVENSIGIESLKEKKVDIFIKEMIQSELNRNVKVVFKGHKDSQKDHKDSYLKEKEIQTQAIVESMLTNQNIVMKKQKEVKNVFSNEEIILGKKFNDNIIVIPSVNEESGIVAIEGEIFDVEWKTLKNGKSLCVLSVTDYKGSIAVKLFVKKEQVDALSEELKIGKYVKIRGDARYDTFSREIVIMAKDIIKGQLKARIDKAQKKRVELHVHTQMSAMDGVSSAKNLIKRAKEWGHAAIAITDHGVVQAFPEAMDAAKKHDIKVIYGVEGYLVNDGEPIVINSNEKEINQSYVVFDIETTGLSSKNDKITEIGAVKIRDNKIVDKFNILVNPGIPIPLKIVELTGITDDMVKDQPTIEEVLPKFLEFIEDAPAVAHNANFDTSFIKQSCSQMGLEFNNPIIDTLPLAKILLPHLKRYKLNVIAKELNVKLENHHRAVDDAKATANIFIEFLSMLKERGIARLSEINDLYAKSVDVKKLDTFHVIILVKNYTGLKNLYKIISQSHISYFHKRPRIPKSLLSKMREGLIVGTACEAGELYRAILNNKPKREIENIVKYYDYLEIQPIENNQFLIQKGLVKGEEELKEINKEIVTLGERFNKMVVATGDVHFLDPKDEVYRRILMAGQGFSDADNQAPLYFKTTDEMLEEFKYLGESMAMDVVVNNPNKISDMIEQIIPIPEETYPPVIEGADEDLKNMCYEKAMRIYGDPLPEIVKTRLDKELNSIISNGYAVMYIIAQKLVTKSLEDGYLVGSRGSVGSSFVATMSDITEVNPLPPHYICKNCKNSEFILDGSIGSGADLPDKKCPKCNEDYEKNGHDIPFEVFLGFEGDKEPDIDLNFAGEYQPNAHKYTEVLFGEGYVFRAGTIGTIAEKTAYGFVKKYFEERQIPINNREIDRLSRGCTGVKRTTGQHPGGVMVVPNYKDIFDFSPIQYPANDSSSGVITTHFDYHSISGRILKLDILGHDVPTIIRMLQDITGVDPQQIPLDDPETVKIFTSLEPLKIVDNDFKCEVGSLGIPEFGTKFVRQMLVDTKPTTFAELVRISGLSHGTDVWLNNAQDLVRQNVAPLKEVISTRDDIMNYLIYKGLPPKASFKIMEKVRKGKGLTPEDEAMMKENNVPQWYIDSCNKIKYMFPKAHAVAYVMMSFRIAYFKVHYPLAFYATYFTTKASDFDAELVVKGKEIVKNKIKELEELGNNVTQKEKDLLTVLEVVYEMYCRGFGFLPVDIYKSDSDKFIILEDKLLPPLRALQGVGENAARSICKSRKNGEFISVEDIRERSKVTKTVIETLKNHGCLNGLPDTNQLSLF</sequence>
<evidence type="ECO:0000259" key="14">
    <source>
        <dbReference type="SMART" id="SM00479"/>
    </source>
</evidence>
<dbReference type="InterPro" id="IPR024754">
    <property type="entry name" value="DNA_PolC-like_N_II"/>
</dbReference>
<keyword evidence="17" id="KW-1185">Reference proteome</keyword>
<evidence type="ECO:0000256" key="11">
    <source>
        <dbReference type="ARBA" id="ARBA00025611"/>
    </source>
</evidence>
<dbReference type="Pfam" id="PF14480">
    <property type="entry name" value="DNA_pol3_a_NI"/>
    <property type="match status" value="1"/>
</dbReference>
<dbReference type="InterPro" id="IPR013520">
    <property type="entry name" value="Ribonucl_H"/>
</dbReference>
<keyword evidence="8 13" id="KW-0378">Hydrolase</keyword>
<dbReference type="InterPro" id="IPR006308">
    <property type="entry name" value="Pol_III_a_PolC-type_gram_pos"/>
</dbReference>
<protein>
    <recommendedName>
        <fullName evidence="13">DNA polymerase III PolC-type</fullName>
        <shortName evidence="13">PolIII</shortName>
        <ecNumber evidence="13">2.7.7.7</ecNumber>
    </recommendedName>
</protein>
<dbReference type="RefSeq" id="WP_218282806.1">
    <property type="nucleotide sequence ID" value="NZ_CP078093.1"/>
</dbReference>
<keyword evidence="10 13" id="KW-0239">DNA-directed DNA polymerase</keyword>
<dbReference type="EMBL" id="CP078093">
    <property type="protein sequence ID" value="QXM06109.1"/>
    <property type="molecule type" value="Genomic_DNA"/>
</dbReference>
<evidence type="ECO:0000256" key="4">
    <source>
        <dbReference type="ARBA" id="ARBA00022679"/>
    </source>
</evidence>
<name>A0ABX8RAL5_9CLOT</name>
<dbReference type="Pfam" id="PF14579">
    <property type="entry name" value="HHH_6"/>
    <property type="match status" value="1"/>
</dbReference>
<keyword evidence="7 13" id="KW-0540">Nuclease</keyword>
<organism evidence="16 17">
    <name type="scientific">Crassaminicella indica</name>
    <dbReference type="NCBI Taxonomy" id="2855394"/>
    <lineage>
        <taxon>Bacteria</taxon>
        <taxon>Bacillati</taxon>
        <taxon>Bacillota</taxon>
        <taxon>Clostridia</taxon>
        <taxon>Eubacteriales</taxon>
        <taxon>Clostridiaceae</taxon>
        <taxon>Crassaminicella</taxon>
    </lineage>
</organism>
<dbReference type="SMART" id="SM00481">
    <property type="entry name" value="POLIIIAc"/>
    <property type="match status" value="1"/>
</dbReference>
<evidence type="ECO:0000256" key="1">
    <source>
        <dbReference type="ARBA" id="ARBA00003452"/>
    </source>
</evidence>
<comment type="catalytic activity">
    <reaction evidence="12 13">
        <text>DNA(n) + a 2'-deoxyribonucleoside 5'-triphosphate = DNA(n+1) + diphosphate</text>
        <dbReference type="Rhea" id="RHEA:22508"/>
        <dbReference type="Rhea" id="RHEA-COMP:17339"/>
        <dbReference type="Rhea" id="RHEA-COMP:17340"/>
        <dbReference type="ChEBI" id="CHEBI:33019"/>
        <dbReference type="ChEBI" id="CHEBI:61560"/>
        <dbReference type="ChEBI" id="CHEBI:173112"/>
        <dbReference type="EC" id="2.7.7.7"/>
    </reaction>
</comment>
<dbReference type="NCBIfam" id="TIGR01405">
    <property type="entry name" value="polC_Gram_pos"/>
    <property type="match status" value="1"/>
</dbReference>
<evidence type="ECO:0000313" key="16">
    <source>
        <dbReference type="EMBL" id="QXM06109.1"/>
    </source>
</evidence>
<dbReference type="CDD" id="cd04484">
    <property type="entry name" value="polC_OBF"/>
    <property type="match status" value="1"/>
</dbReference>
<evidence type="ECO:0000256" key="7">
    <source>
        <dbReference type="ARBA" id="ARBA00022722"/>
    </source>
</evidence>
<comment type="function">
    <text evidence="1 13">Required for replicative DNA synthesis. This DNA polymerase also exhibits 3' to 5' exonuclease activity.</text>
</comment>
<evidence type="ECO:0000256" key="5">
    <source>
        <dbReference type="ARBA" id="ARBA00022695"/>
    </source>
</evidence>
<dbReference type="GO" id="GO:0003887">
    <property type="term" value="F:DNA-directed DNA polymerase activity"/>
    <property type="evidence" value="ECO:0007669"/>
    <property type="project" value="UniProtKB-EC"/>
</dbReference>
<evidence type="ECO:0000256" key="6">
    <source>
        <dbReference type="ARBA" id="ARBA00022705"/>
    </source>
</evidence>
<dbReference type="Pfam" id="PF02811">
    <property type="entry name" value="PHP"/>
    <property type="match status" value="2"/>
</dbReference>
<keyword evidence="4 13" id="KW-0808">Transferase</keyword>
<evidence type="ECO:0000256" key="9">
    <source>
        <dbReference type="ARBA" id="ARBA00022839"/>
    </source>
</evidence>
<keyword evidence="5 13" id="KW-0548">Nucleotidyltransferase</keyword>
<keyword evidence="9 13" id="KW-0269">Exonuclease</keyword>
<feature type="domain" description="Exonuclease" evidence="14">
    <location>
        <begin position="411"/>
        <end position="576"/>
    </location>
</feature>
<accession>A0ABX8RAL5</accession>
<dbReference type="Pfam" id="PF07733">
    <property type="entry name" value="DNA_pol3_alpha"/>
    <property type="match status" value="1"/>
</dbReference>
<evidence type="ECO:0000256" key="13">
    <source>
        <dbReference type="HAMAP-Rule" id="MF_00356"/>
    </source>
</evidence>